<dbReference type="Pfam" id="PF10557">
    <property type="entry name" value="Cullin_Nedd8"/>
    <property type="match status" value="1"/>
</dbReference>
<dbReference type="Gene3D" id="3.30.230.130">
    <property type="entry name" value="Cullin, Chain C, Domain 2"/>
    <property type="match status" value="1"/>
</dbReference>
<dbReference type="Pfam" id="PF26557">
    <property type="entry name" value="Cullin_AB"/>
    <property type="match status" value="1"/>
</dbReference>
<dbReference type="SMART" id="SM00182">
    <property type="entry name" value="CULLIN"/>
    <property type="match status" value="1"/>
</dbReference>
<sequence>MQVERNSVVNSIRTFLAQRDMHFNSCEETEKELKRIREEATVLEGLSFSVDENTSLSSTVIETAVRDEVRLWAENMEDAILRGEALYEESSELERFLINYNALKAALTREELKKDEEEHRSDISAILERNNNENQGNEEAYDESLLKKSLDQVIFMSVEVRDFTSQMIGKDDIPFDERWDRMKPVIQKLLFLENVPREEWHKLFWDVFASIQWDPDGSERLQMALTDLVSERFKKVKISLEEVRDRDDSNYLKMLDHYRREWDDFEAQLEYLPEPFRALETEFLERTDEDLSIEYLLLLEWKFMFAKFETELRAGAKHLIHEERCGNTEYRNDARVQALKRTYINLSRRCLIGRDPLRGLELEWDMYYYKDRRDFYVKRVAEKLADGPTAIEYMSFALETYNFEKRMSRQYIAEASYKKSQDELLEVLVNEPAASELILSSIDSLVDALDKEALKIAFILMRPDVDKSRALRKAVNQYVTKRGTERLKACSLTDGDAAVSCILKLYEETDMLIEYAFQSHFKFTTERDRGFNVLLNSTEIFGKENKFPEMLATHVDGLLRKKALCRKYNEQEIEDRIYGILNLLKYIDSKDLFMRHHKLHLTRRLVLNVSNDRQLEESFVDGLRSIGMPSEYVNKLQRMFQDIKLSEDLNKDVKALLDKKSINVKVLSAGAWVRGLSRFPIQLPHEVEESLNEIENYYKEQHTGRKLSFHPLLSHGTLTFESKVGKYELDVTALQMAVLSCWNRRPNSELTIEELCLGSMLPESEIKKTLTVLTQNPKLKIQLLLTRPQVSKAAKEFTPGMTFRVNRAFALIKSGKAATRGKVSLIGRLPLTAEKAMKKEDDEVYQLRTLRVQEAALKVLKARKKVDANTLSAELTELLKCQFLPSMKMIKEQLEWILEQGFAERDPKRKSDAISVCPSTE</sequence>
<dbReference type="InterPro" id="IPR016158">
    <property type="entry name" value="Cullin_homology"/>
</dbReference>
<evidence type="ECO:0000313" key="6">
    <source>
        <dbReference type="EMBL" id="CAG5097030.1"/>
    </source>
</evidence>
<evidence type="ECO:0000256" key="3">
    <source>
        <dbReference type="RuleBase" id="RU003829"/>
    </source>
</evidence>
<name>A0ABN7SF67_OIKDI</name>
<protein>
    <submittedName>
        <fullName evidence="6">Oidioi.mRNA.OKI2018_I69.XSR.g14899.t1.cds</fullName>
    </submittedName>
</protein>
<dbReference type="InterPro" id="IPR036317">
    <property type="entry name" value="Cullin_homology_sf"/>
</dbReference>
<feature type="coiled-coil region" evidence="4">
    <location>
        <begin position="19"/>
        <end position="46"/>
    </location>
</feature>
<evidence type="ECO:0000313" key="7">
    <source>
        <dbReference type="Proteomes" id="UP001158576"/>
    </source>
</evidence>
<evidence type="ECO:0000256" key="2">
    <source>
        <dbReference type="PROSITE-ProRule" id="PRU00330"/>
    </source>
</evidence>
<dbReference type="InterPro" id="IPR045093">
    <property type="entry name" value="Cullin"/>
</dbReference>
<evidence type="ECO:0000259" key="5">
    <source>
        <dbReference type="PROSITE" id="PS50069"/>
    </source>
</evidence>
<dbReference type="InterPro" id="IPR036388">
    <property type="entry name" value="WH-like_DNA-bd_sf"/>
</dbReference>
<dbReference type="SUPFAM" id="SSF75632">
    <property type="entry name" value="Cullin homology domain"/>
    <property type="match status" value="1"/>
</dbReference>
<proteinExistence type="inferred from homology"/>
<dbReference type="SUPFAM" id="SSF74788">
    <property type="entry name" value="Cullin repeat-like"/>
    <property type="match status" value="1"/>
</dbReference>
<reference evidence="6 7" key="1">
    <citation type="submission" date="2021-04" db="EMBL/GenBank/DDBJ databases">
        <authorList>
            <person name="Bliznina A."/>
        </authorList>
    </citation>
    <scope>NUCLEOTIDE SEQUENCE [LARGE SCALE GENOMIC DNA]</scope>
</reference>
<organism evidence="6 7">
    <name type="scientific">Oikopleura dioica</name>
    <name type="common">Tunicate</name>
    <dbReference type="NCBI Taxonomy" id="34765"/>
    <lineage>
        <taxon>Eukaryota</taxon>
        <taxon>Metazoa</taxon>
        <taxon>Chordata</taxon>
        <taxon>Tunicata</taxon>
        <taxon>Appendicularia</taxon>
        <taxon>Copelata</taxon>
        <taxon>Oikopleuridae</taxon>
        <taxon>Oikopleura</taxon>
    </lineage>
</organism>
<dbReference type="PROSITE" id="PS50069">
    <property type="entry name" value="CULLIN_2"/>
    <property type="match status" value="1"/>
</dbReference>
<comment type="similarity">
    <text evidence="1 2 3">Belongs to the cullin family.</text>
</comment>
<dbReference type="InterPro" id="IPR059120">
    <property type="entry name" value="Cullin-like_AB"/>
</dbReference>
<keyword evidence="7" id="KW-1185">Reference proteome</keyword>
<dbReference type="Pfam" id="PF00888">
    <property type="entry name" value="Cullin"/>
    <property type="match status" value="1"/>
</dbReference>
<feature type="coiled-coil region" evidence="4">
    <location>
        <begin position="100"/>
        <end position="129"/>
    </location>
</feature>
<dbReference type="InterPro" id="IPR036390">
    <property type="entry name" value="WH_DNA-bd_sf"/>
</dbReference>
<dbReference type="Gene3D" id="1.10.10.10">
    <property type="entry name" value="Winged helix-like DNA-binding domain superfamily/Winged helix DNA-binding domain"/>
    <property type="match status" value="1"/>
</dbReference>
<dbReference type="PANTHER" id="PTHR11932">
    <property type="entry name" value="CULLIN"/>
    <property type="match status" value="1"/>
</dbReference>
<accession>A0ABN7SF67</accession>
<gene>
    <name evidence="6" type="ORF">OKIOD_LOCUS6457</name>
</gene>
<dbReference type="InterPro" id="IPR016159">
    <property type="entry name" value="Cullin_repeat-like_dom_sf"/>
</dbReference>
<dbReference type="Proteomes" id="UP001158576">
    <property type="component" value="Chromosome XSR"/>
</dbReference>
<dbReference type="Gene3D" id="1.20.1310.10">
    <property type="entry name" value="Cullin Repeats"/>
    <property type="match status" value="3"/>
</dbReference>
<feature type="domain" description="Cullin family profile" evidence="5">
    <location>
        <begin position="546"/>
        <end position="774"/>
    </location>
</feature>
<keyword evidence="4" id="KW-0175">Coiled coil</keyword>
<evidence type="ECO:0000256" key="4">
    <source>
        <dbReference type="SAM" id="Coils"/>
    </source>
</evidence>
<dbReference type="InterPro" id="IPR001373">
    <property type="entry name" value="Cullin_N"/>
</dbReference>
<dbReference type="InterPro" id="IPR019559">
    <property type="entry name" value="Cullin_neddylation_domain"/>
</dbReference>
<dbReference type="SUPFAM" id="SSF46785">
    <property type="entry name" value="Winged helix' DNA-binding domain"/>
    <property type="match status" value="1"/>
</dbReference>
<dbReference type="SMART" id="SM00884">
    <property type="entry name" value="Cullin_Nedd8"/>
    <property type="match status" value="1"/>
</dbReference>
<evidence type="ECO:0000256" key="1">
    <source>
        <dbReference type="ARBA" id="ARBA00006019"/>
    </source>
</evidence>
<dbReference type="EMBL" id="OU015569">
    <property type="protein sequence ID" value="CAG5097030.1"/>
    <property type="molecule type" value="Genomic_DNA"/>
</dbReference>